<protein>
    <recommendedName>
        <fullName evidence="5">RRM domain-containing protein</fullName>
    </recommendedName>
</protein>
<keyword evidence="8" id="KW-1185">Reference proteome</keyword>
<dbReference type="KEGG" id="hro:HELRODRAFT_186005"/>
<reference evidence="6 8" key="2">
    <citation type="journal article" date="2013" name="Nature">
        <title>Insights into bilaterian evolution from three spiralian genomes.</title>
        <authorList>
            <person name="Simakov O."/>
            <person name="Marletaz F."/>
            <person name="Cho S.J."/>
            <person name="Edsinger-Gonzales E."/>
            <person name="Havlak P."/>
            <person name="Hellsten U."/>
            <person name="Kuo D.H."/>
            <person name="Larsson T."/>
            <person name="Lv J."/>
            <person name="Arendt D."/>
            <person name="Savage R."/>
            <person name="Osoegawa K."/>
            <person name="de Jong P."/>
            <person name="Grimwood J."/>
            <person name="Chapman J.A."/>
            <person name="Shapiro H."/>
            <person name="Aerts A."/>
            <person name="Otillar R.P."/>
            <person name="Terry A.Y."/>
            <person name="Boore J.L."/>
            <person name="Grigoriev I.V."/>
            <person name="Lindberg D.R."/>
            <person name="Seaver E.C."/>
            <person name="Weisblat D.A."/>
            <person name="Putnam N.H."/>
            <person name="Rokhsar D.S."/>
        </authorList>
    </citation>
    <scope>NUCLEOTIDE SEQUENCE</scope>
</reference>
<dbReference type="Pfam" id="PF00076">
    <property type="entry name" value="RRM_1"/>
    <property type="match status" value="3"/>
</dbReference>
<dbReference type="Proteomes" id="UP000015101">
    <property type="component" value="Unassembled WGS sequence"/>
</dbReference>
<dbReference type="InterPro" id="IPR012677">
    <property type="entry name" value="Nucleotide-bd_a/b_plait_sf"/>
</dbReference>
<feature type="domain" description="RRM" evidence="5">
    <location>
        <begin position="103"/>
        <end position="181"/>
    </location>
</feature>
<dbReference type="GO" id="GO:0005829">
    <property type="term" value="C:cytosol"/>
    <property type="evidence" value="ECO:0000318"/>
    <property type="project" value="GO_Central"/>
</dbReference>
<dbReference type="GeneID" id="20210391"/>
<dbReference type="RefSeq" id="XP_009026780.1">
    <property type="nucleotide sequence ID" value="XM_009028532.1"/>
</dbReference>
<evidence type="ECO:0000256" key="3">
    <source>
        <dbReference type="PROSITE-ProRule" id="PRU00176"/>
    </source>
</evidence>
<keyword evidence="2 3" id="KW-0694">RNA-binding</keyword>
<keyword evidence="1" id="KW-0677">Repeat</keyword>
<name>T1FNJ4_HELRO</name>
<dbReference type="CTD" id="20210391"/>
<dbReference type="InterPro" id="IPR035979">
    <property type="entry name" value="RBD_domain_sf"/>
</dbReference>
<feature type="compositionally biased region" description="Gly residues" evidence="4">
    <location>
        <begin position="397"/>
        <end position="412"/>
    </location>
</feature>
<reference evidence="7" key="3">
    <citation type="submission" date="2015-06" db="UniProtKB">
        <authorList>
            <consortium name="EnsemblMetazoa"/>
        </authorList>
    </citation>
    <scope>IDENTIFICATION</scope>
</reference>
<dbReference type="STRING" id="6412.T1FNJ4"/>
<evidence type="ECO:0000256" key="4">
    <source>
        <dbReference type="SAM" id="MobiDB-lite"/>
    </source>
</evidence>
<sequence length="412" mass="44837">MLQMNMMDDPGGPAKTLYVGNLDAAVSEELLYMLFSQFGMCMECKILREAGHDPYAFIKYTEHQHAQAALMAMNKRNVLGRELKVNWASHPGTTAKQDTTNHYHIYVGDLSPDIDVVQIKNAFVPFGEISDCKIIRDPHTQMSKGYAFVCFVRKEDAENAIVTMNGQWLGGRTIKTNWASGKGNMMNITKAPGGRPMLDYDEVYNQSSPTNVTIYIAGVQTGLTDELLRETFSPYGNIVDIRIFKEKCYAFVRMDKKESACNGIVGVHGTDVNGYPVKCSWGKDPSDLLNPSPSLNSSNSSSITASNSNNNSIGSLKMGALPSSGGTAPMNAASPYGANFPPNPYSAYYQQMAYWQYPQMNAAYMNAYNQQVYAAAAAAANYPGSQWPASNNTANNGGSGGGAGDGFYGNKQ</sequence>
<dbReference type="PROSITE" id="PS50102">
    <property type="entry name" value="RRM"/>
    <property type="match status" value="3"/>
</dbReference>
<dbReference type="FunFam" id="3.30.70.330:FF:000419">
    <property type="entry name" value="CLUMA_CG006354, isoform A"/>
    <property type="match status" value="1"/>
</dbReference>
<evidence type="ECO:0000313" key="6">
    <source>
        <dbReference type="EMBL" id="ESN95132.1"/>
    </source>
</evidence>
<dbReference type="EnsemblMetazoa" id="HelroT186005">
    <property type="protein sequence ID" value="HelroP186005"/>
    <property type="gene ID" value="HelroG186005"/>
</dbReference>
<dbReference type="OrthoDB" id="439808at2759"/>
<feature type="region of interest" description="Disordered" evidence="4">
    <location>
        <begin position="391"/>
        <end position="412"/>
    </location>
</feature>
<gene>
    <name evidence="7" type="primary">20210391</name>
    <name evidence="6" type="ORF">HELRODRAFT_186005</name>
</gene>
<accession>T1FNJ4</accession>
<evidence type="ECO:0000313" key="8">
    <source>
        <dbReference type="Proteomes" id="UP000015101"/>
    </source>
</evidence>
<reference evidence="8" key="1">
    <citation type="submission" date="2012-12" db="EMBL/GenBank/DDBJ databases">
        <authorList>
            <person name="Hellsten U."/>
            <person name="Grimwood J."/>
            <person name="Chapman J.A."/>
            <person name="Shapiro H."/>
            <person name="Aerts A."/>
            <person name="Otillar R.P."/>
            <person name="Terry A.Y."/>
            <person name="Boore J.L."/>
            <person name="Simakov O."/>
            <person name="Marletaz F."/>
            <person name="Cho S.-J."/>
            <person name="Edsinger-Gonzales E."/>
            <person name="Havlak P."/>
            <person name="Kuo D.-H."/>
            <person name="Larsson T."/>
            <person name="Lv J."/>
            <person name="Arendt D."/>
            <person name="Savage R."/>
            <person name="Osoegawa K."/>
            <person name="de Jong P."/>
            <person name="Lindberg D.R."/>
            <person name="Seaver E.C."/>
            <person name="Weisblat D.A."/>
            <person name="Putnam N.H."/>
            <person name="Grigoriev I.V."/>
            <person name="Rokhsar D.S."/>
        </authorList>
    </citation>
    <scope>NUCLEOTIDE SEQUENCE</scope>
</reference>
<dbReference type="InterPro" id="IPR000504">
    <property type="entry name" value="RRM_dom"/>
</dbReference>
<dbReference type="SUPFAM" id="SSF54928">
    <property type="entry name" value="RNA-binding domain, RBD"/>
    <property type="match status" value="3"/>
</dbReference>
<dbReference type="GO" id="GO:0005634">
    <property type="term" value="C:nucleus"/>
    <property type="evidence" value="ECO:0000318"/>
    <property type="project" value="GO_Central"/>
</dbReference>
<proteinExistence type="predicted"/>
<dbReference type="FunFam" id="3.30.70.330:FF:000045">
    <property type="entry name" value="Nucleolysin tiar isoform 1"/>
    <property type="match status" value="1"/>
</dbReference>
<evidence type="ECO:0000256" key="1">
    <source>
        <dbReference type="ARBA" id="ARBA00022737"/>
    </source>
</evidence>
<dbReference type="SMART" id="SM00360">
    <property type="entry name" value="RRM"/>
    <property type="match status" value="3"/>
</dbReference>
<dbReference type="GO" id="GO:0003730">
    <property type="term" value="F:mRNA 3'-UTR binding"/>
    <property type="evidence" value="ECO:0000318"/>
    <property type="project" value="GO_Central"/>
</dbReference>
<feature type="domain" description="RRM" evidence="5">
    <location>
        <begin position="15"/>
        <end position="90"/>
    </location>
</feature>
<dbReference type="InterPro" id="IPR003954">
    <property type="entry name" value="RRM_euk-type"/>
</dbReference>
<evidence type="ECO:0000259" key="5">
    <source>
        <dbReference type="PROSITE" id="PS50102"/>
    </source>
</evidence>
<dbReference type="GO" id="GO:1990904">
    <property type="term" value="C:ribonucleoprotein complex"/>
    <property type="evidence" value="ECO:0000318"/>
    <property type="project" value="GO_Central"/>
</dbReference>
<feature type="domain" description="RRM" evidence="5">
    <location>
        <begin position="212"/>
        <end position="284"/>
    </location>
</feature>
<organism evidence="7 8">
    <name type="scientific">Helobdella robusta</name>
    <name type="common">Californian leech</name>
    <dbReference type="NCBI Taxonomy" id="6412"/>
    <lineage>
        <taxon>Eukaryota</taxon>
        <taxon>Metazoa</taxon>
        <taxon>Spiralia</taxon>
        <taxon>Lophotrochozoa</taxon>
        <taxon>Annelida</taxon>
        <taxon>Clitellata</taxon>
        <taxon>Hirudinea</taxon>
        <taxon>Rhynchobdellida</taxon>
        <taxon>Glossiphoniidae</taxon>
        <taxon>Helobdella</taxon>
    </lineage>
</organism>
<dbReference type="OMA" id="RINWASK"/>
<dbReference type="Gene3D" id="3.30.70.330">
    <property type="match status" value="3"/>
</dbReference>
<dbReference type="SMART" id="SM00361">
    <property type="entry name" value="RRM_1"/>
    <property type="match status" value="2"/>
</dbReference>
<evidence type="ECO:0000313" key="7">
    <source>
        <dbReference type="EnsemblMetazoa" id="HelroP186005"/>
    </source>
</evidence>
<dbReference type="InParanoid" id="T1FNJ4"/>
<dbReference type="HOGENOM" id="CLU_025000_2_0_1"/>
<evidence type="ECO:0000256" key="2">
    <source>
        <dbReference type="ARBA" id="ARBA00022884"/>
    </source>
</evidence>
<dbReference type="GO" id="GO:0010494">
    <property type="term" value="C:cytoplasmic stress granule"/>
    <property type="evidence" value="ECO:0000318"/>
    <property type="project" value="GO_Central"/>
</dbReference>
<dbReference type="GO" id="GO:0008143">
    <property type="term" value="F:poly(A) binding"/>
    <property type="evidence" value="ECO:0000318"/>
    <property type="project" value="GO_Central"/>
</dbReference>
<dbReference type="GO" id="GO:0008266">
    <property type="term" value="F:poly(U) RNA binding"/>
    <property type="evidence" value="ECO:0000318"/>
    <property type="project" value="GO_Central"/>
</dbReference>
<dbReference type="EMBL" id="KB097542">
    <property type="protein sequence ID" value="ESN95132.1"/>
    <property type="molecule type" value="Genomic_DNA"/>
</dbReference>
<dbReference type="FunCoup" id="T1FNJ4">
    <property type="interactions" value="1589"/>
</dbReference>
<dbReference type="PANTHER" id="PTHR24012">
    <property type="entry name" value="RNA BINDING PROTEIN"/>
    <property type="match status" value="1"/>
</dbReference>
<dbReference type="CDD" id="cd12353">
    <property type="entry name" value="RRM2_TIA1_like"/>
    <property type="match status" value="1"/>
</dbReference>
<dbReference type="EMBL" id="AMQM01006931">
    <property type="status" value="NOT_ANNOTATED_CDS"/>
    <property type="molecule type" value="Genomic_DNA"/>
</dbReference>
<dbReference type="eggNOG" id="KOG0148">
    <property type="taxonomic scope" value="Eukaryota"/>
</dbReference>
<dbReference type="AlphaFoldDB" id="T1FNJ4"/>